<dbReference type="RefSeq" id="WP_138215857.1">
    <property type="nucleotide sequence ID" value="NZ_VASG01000006.1"/>
</dbReference>
<comment type="similarity">
    <text evidence="1">Belongs to the 'phage' integrase family.</text>
</comment>
<dbReference type="EMBL" id="VASG01000006">
    <property type="protein sequence ID" value="TLP71685.1"/>
    <property type="molecule type" value="Genomic_DNA"/>
</dbReference>
<evidence type="ECO:0000313" key="6">
    <source>
        <dbReference type="EMBL" id="TLP71685.1"/>
    </source>
</evidence>
<organism evidence="6 7">
    <name type="scientific">Pseudomonas nitroreducens</name>
    <dbReference type="NCBI Taxonomy" id="46680"/>
    <lineage>
        <taxon>Bacteria</taxon>
        <taxon>Pseudomonadati</taxon>
        <taxon>Pseudomonadota</taxon>
        <taxon>Gammaproteobacteria</taxon>
        <taxon>Pseudomonadales</taxon>
        <taxon>Pseudomonadaceae</taxon>
        <taxon>Pseudomonas</taxon>
    </lineage>
</organism>
<accession>A0A5R9A0R8</accession>
<keyword evidence="3" id="KW-0238">DNA-binding</keyword>
<dbReference type="Pfam" id="PF00589">
    <property type="entry name" value="Phage_integrase"/>
    <property type="match status" value="1"/>
</dbReference>
<evidence type="ECO:0000256" key="3">
    <source>
        <dbReference type="ARBA" id="ARBA00023125"/>
    </source>
</evidence>
<evidence type="ECO:0000256" key="2">
    <source>
        <dbReference type="ARBA" id="ARBA00022908"/>
    </source>
</evidence>
<dbReference type="InterPro" id="IPR050090">
    <property type="entry name" value="Tyrosine_recombinase_XerCD"/>
</dbReference>
<dbReference type="AlphaFoldDB" id="A0A5R9A0R8"/>
<proteinExistence type="inferred from homology"/>
<dbReference type="Gene3D" id="1.10.150.130">
    <property type="match status" value="1"/>
</dbReference>
<comment type="caution">
    <text evidence="6">The sequence shown here is derived from an EMBL/GenBank/DDBJ whole genome shotgun (WGS) entry which is preliminary data.</text>
</comment>
<gene>
    <name evidence="6" type="ORF">FEA48_21060</name>
</gene>
<sequence length="343" mass="39018">MGRRPKKPGAVTRLRERTKPSGKTYYYYDAGGKPRKEVPLGSDYGLAIMKYAELERDRNADNLSEKVVTLRYVSTQYFLDVVPKKAPNTQKKDAQYLVKLMEFFDDPPGPLDGIEPQHVYQYMRWRSDAPVSANREKALLSHMWNFARKMGYTKLANPCSGISGNPEAGRDVYIEDDLYLLVYQHADIGLQEAMDLAYLTGQRPGDVLAMDERDIRVGMLHLRQGKTKVKRRIIIEEDLATLLDRIKARKAGLKVRPTRLIVSASGMVMSKHMLRDRFDLAREAAGIEKAAFQLRDLRAKAGSDKSESTGDILKVRDQLGHTTVAMTEHYIRNRRGKKVTPTK</sequence>
<name>A0A5R9A0R8_PSENT</name>
<reference evidence="7" key="2">
    <citation type="submission" date="2019-06" db="EMBL/GenBank/DDBJ databases">
        <title>AzeR, a transcriptional regulator that responds to azelaic acid in Pseudomonas nitroreducens.</title>
        <authorList>
            <person name="Bez C."/>
            <person name="Javvadi S.G."/>
            <person name="Bertani I."/>
            <person name="Devescovi G."/>
            <person name="Studholme D.J."/>
            <person name="Geller A."/>
            <person name="Levy A."/>
            <person name="Venturi V."/>
        </authorList>
    </citation>
    <scope>NUCLEOTIDE SEQUENCE [LARGE SCALE GENOMIC DNA]</scope>
    <source>
        <strain evidence="7">DSM 9128</strain>
    </source>
</reference>
<dbReference type="InterPro" id="IPR010998">
    <property type="entry name" value="Integrase_recombinase_N"/>
</dbReference>
<protein>
    <submittedName>
        <fullName evidence="6">Integrase</fullName>
    </submittedName>
</protein>
<dbReference type="SUPFAM" id="SSF56349">
    <property type="entry name" value="DNA breaking-rejoining enzymes"/>
    <property type="match status" value="1"/>
</dbReference>
<keyword evidence="2" id="KW-0229">DNA integration</keyword>
<evidence type="ECO:0000256" key="4">
    <source>
        <dbReference type="ARBA" id="ARBA00023172"/>
    </source>
</evidence>
<dbReference type="Proteomes" id="UP000307510">
    <property type="component" value="Unassembled WGS sequence"/>
</dbReference>
<reference evidence="6 7" key="1">
    <citation type="submission" date="2019-05" db="EMBL/GenBank/DDBJ databases">
        <authorList>
            <person name="Moore K."/>
            <person name="O'Neill P."/>
            <person name="Farbos A."/>
            <person name="Studholme D.J."/>
        </authorList>
    </citation>
    <scope>NUCLEOTIDE SEQUENCE [LARGE SCALE GENOMIC DNA]</scope>
    <source>
        <strain evidence="6 7">DSM 9128</strain>
    </source>
</reference>
<dbReference type="PANTHER" id="PTHR30349">
    <property type="entry name" value="PHAGE INTEGRASE-RELATED"/>
    <property type="match status" value="1"/>
</dbReference>
<dbReference type="InterPro" id="IPR002104">
    <property type="entry name" value="Integrase_catalytic"/>
</dbReference>
<dbReference type="PROSITE" id="PS51898">
    <property type="entry name" value="TYR_RECOMBINASE"/>
    <property type="match status" value="1"/>
</dbReference>
<dbReference type="PANTHER" id="PTHR30349:SF41">
    <property type="entry name" value="INTEGRASE_RECOMBINASE PROTEIN MJ0367-RELATED"/>
    <property type="match status" value="1"/>
</dbReference>
<evidence type="ECO:0000256" key="1">
    <source>
        <dbReference type="ARBA" id="ARBA00008857"/>
    </source>
</evidence>
<dbReference type="GO" id="GO:0006310">
    <property type="term" value="P:DNA recombination"/>
    <property type="evidence" value="ECO:0007669"/>
    <property type="project" value="UniProtKB-KW"/>
</dbReference>
<feature type="domain" description="Tyr recombinase" evidence="5">
    <location>
        <begin position="169"/>
        <end position="343"/>
    </location>
</feature>
<keyword evidence="4" id="KW-0233">DNA recombination</keyword>
<dbReference type="GO" id="GO:0015074">
    <property type="term" value="P:DNA integration"/>
    <property type="evidence" value="ECO:0007669"/>
    <property type="project" value="UniProtKB-KW"/>
</dbReference>
<dbReference type="InterPro" id="IPR013762">
    <property type="entry name" value="Integrase-like_cat_sf"/>
</dbReference>
<dbReference type="Gene3D" id="1.10.443.10">
    <property type="entry name" value="Intergrase catalytic core"/>
    <property type="match status" value="1"/>
</dbReference>
<dbReference type="InterPro" id="IPR011010">
    <property type="entry name" value="DNA_brk_join_enz"/>
</dbReference>
<dbReference type="GO" id="GO:0003677">
    <property type="term" value="F:DNA binding"/>
    <property type="evidence" value="ECO:0007669"/>
    <property type="project" value="UniProtKB-KW"/>
</dbReference>
<evidence type="ECO:0000313" key="7">
    <source>
        <dbReference type="Proteomes" id="UP000307510"/>
    </source>
</evidence>
<evidence type="ECO:0000259" key="5">
    <source>
        <dbReference type="PROSITE" id="PS51898"/>
    </source>
</evidence>